<dbReference type="Pfam" id="PF00078">
    <property type="entry name" value="RVT_1"/>
    <property type="match status" value="1"/>
</dbReference>
<proteinExistence type="predicted"/>
<dbReference type="Proteomes" id="UP001633002">
    <property type="component" value="Unassembled WGS sequence"/>
</dbReference>
<dbReference type="InterPro" id="IPR000477">
    <property type="entry name" value="RT_dom"/>
</dbReference>
<reference evidence="2 3" key="1">
    <citation type="submission" date="2024-09" db="EMBL/GenBank/DDBJ databases">
        <title>Chromosome-scale assembly of Riccia sorocarpa.</title>
        <authorList>
            <person name="Paukszto L."/>
        </authorList>
    </citation>
    <scope>NUCLEOTIDE SEQUENCE [LARGE SCALE GENOMIC DNA]</scope>
    <source>
        <strain evidence="2">LP-2024</strain>
        <tissue evidence="2">Aerial parts of the thallus</tissue>
    </source>
</reference>
<accession>A0ABD3GEZ5</accession>
<sequence>MPSVVGPGCVFSTEELVQELRRMGVGKAADTEGMTVELLKWGGPVLIDQITRLLSEECQSGLPAEWNGRRVVPLYKYGPKDKPSSYRTVMVANTFSKVLGRLLEARLDQWCEAEDVRAPTQGGFRKDFSTLDHLLVLRVLSEKAKRLKQLLYILFIDFSKAFDTVSRHLLWERLVELNVPEELVNIIARLYQAVKVKIGDQEEIESTLGVIQGCPLSPTLFGLFIDKLFWDNDGLGLGVELGEDQVHTLLFVDDVALLAKDGNQLICNLEQFCVSTGMKVNVGKTQWMRLGTPGGEEFVFQGQTIDEVKLYRYLGLEMTSSLAWNHSIQKRVGNGFRALYAMWSKCEDEELVDWILRKHLFKSLVQSTVLYAAPIWGPSLTKTGWKKVESVQKTFIQTELGVRKQIPYSLLLAETGGIPLEVEALIQTLQFVARLRRLGAGGLSYIAYSQSHDRGWFANVCQWASSWGFPEERWGNLDEVRTRVSELAIKKMWETPTPRQCYYIRDVNTLSRYQEQSYLREPFSRQLRRLVARYRRYNLTVCGSLGSLLDVRGLSDAVIQGCSDLWRETDMICLTETWEEAKTVLDIPNFRCVKSVWNARKGRKGRGHGGIAIWICEGLNIETYVEHVDTKNQFVCIKLIAGNESGFIITSYFAPAGAPV</sequence>
<feature type="domain" description="Reverse transcriptase" evidence="1">
    <location>
        <begin position="55"/>
        <end position="305"/>
    </location>
</feature>
<dbReference type="InterPro" id="IPR043502">
    <property type="entry name" value="DNA/RNA_pol_sf"/>
</dbReference>
<dbReference type="CDD" id="cd01650">
    <property type="entry name" value="RT_nLTR_like"/>
    <property type="match status" value="1"/>
</dbReference>
<dbReference type="PANTHER" id="PTHR47027">
    <property type="entry name" value="REVERSE TRANSCRIPTASE DOMAIN-CONTAINING PROTEIN"/>
    <property type="match status" value="1"/>
</dbReference>
<evidence type="ECO:0000313" key="3">
    <source>
        <dbReference type="Proteomes" id="UP001633002"/>
    </source>
</evidence>
<keyword evidence="3" id="KW-1185">Reference proteome</keyword>
<evidence type="ECO:0000259" key="1">
    <source>
        <dbReference type="PROSITE" id="PS50878"/>
    </source>
</evidence>
<evidence type="ECO:0000313" key="2">
    <source>
        <dbReference type="EMBL" id="KAL3677226.1"/>
    </source>
</evidence>
<gene>
    <name evidence="2" type="ORF">R1sor_027174</name>
</gene>
<protein>
    <recommendedName>
        <fullName evidence="1">Reverse transcriptase domain-containing protein</fullName>
    </recommendedName>
</protein>
<dbReference type="EMBL" id="JBJQOH010000008">
    <property type="protein sequence ID" value="KAL3677226.1"/>
    <property type="molecule type" value="Genomic_DNA"/>
</dbReference>
<dbReference type="Gene3D" id="3.60.10.10">
    <property type="entry name" value="Endonuclease/exonuclease/phosphatase"/>
    <property type="match status" value="1"/>
</dbReference>
<dbReference type="PANTHER" id="PTHR47027:SF20">
    <property type="entry name" value="REVERSE TRANSCRIPTASE-LIKE PROTEIN WITH RNA-DIRECTED DNA POLYMERASE DOMAIN"/>
    <property type="match status" value="1"/>
</dbReference>
<dbReference type="PROSITE" id="PS50878">
    <property type="entry name" value="RT_POL"/>
    <property type="match status" value="1"/>
</dbReference>
<organism evidence="2 3">
    <name type="scientific">Riccia sorocarpa</name>
    <dbReference type="NCBI Taxonomy" id="122646"/>
    <lineage>
        <taxon>Eukaryota</taxon>
        <taxon>Viridiplantae</taxon>
        <taxon>Streptophyta</taxon>
        <taxon>Embryophyta</taxon>
        <taxon>Marchantiophyta</taxon>
        <taxon>Marchantiopsida</taxon>
        <taxon>Marchantiidae</taxon>
        <taxon>Marchantiales</taxon>
        <taxon>Ricciaceae</taxon>
        <taxon>Riccia</taxon>
    </lineage>
</organism>
<dbReference type="AlphaFoldDB" id="A0ABD3GEZ5"/>
<dbReference type="InterPro" id="IPR036691">
    <property type="entry name" value="Endo/exonu/phosph_ase_sf"/>
</dbReference>
<name>A0ABD3GEZ5_9MARC</name>
<comment type="caution">
    <text evidence="2">The sequence shown here is derived from an EMBL/GenBank/DDBJ whole genome shotgun (WGS) entry which is preliminary data.</text>
</comment>
<dbReference type="SUPFAM" id="SSF56672">
    <property type="entry name" value="DNA/RNA polymerases"/>
    <property type="match status" value="1"/>
</dbReference>